<comment type="caution">
    <text evidence="1">The sequence shown here is derived from an EMBL/GenBank/DDBJ whole genome shotgun (WGS) entry which is preliminary data.</text>
</comment>
<evidence type="ECO:0000313" key="1">
    <source>
        <dbReference type="EMBL" id="KAJ3115443.1"/>
    </source>
</evidence>
<keyword evidence="2" id="KW-1185">Reference proteome</keyword>
<evidence type="ECO:0000313" key="2">
    <source>
        <dbReference type="Proteomes" id="UP001211907"/>
    </source>
</evidence>
<dbReference type="AlphaFoldDB" id="A0AAD5SWY6"/>
<proteinExistence type="predicted"/>
<dbReference type="EMBL" id="JADGJH010001291">
    <property type="protein sequence ID" value="KAJ3115443.1"/>
    <property type="molecule type" value="Genomic_DNA"/>
</dbReference>
<gene>
    <name evidence="1" type="ORF">HK100_001348</name>
</gene>
<accession>A0AAD5SWY6</accession>
<protein>
    <submittedName>
        <fullName evidence="1">Uncharacterized protein</fullName>
    </submittedName>
</protein>
<dbReference type="Proteomes" id="UP001211907">
    <property type="component" value="Unassembled WGS sequence"/>
</dbReference>
<sequence length="392" mass="43606">MQVGFDVREELRRNNRQIVELKTKLAILLWENDQLQKALLEQTNIPLGENKAVNLKRKIPNEPHKADFDGSSKILNYNDSSLLNSTSVSSTTSFYDKLTRIEPLRNASRQTVQFQNIHKLEYELATSKGKPSMAIPEYLLEAYWDEEDIEEFLDEPDELVNSLPLQQSNYDPENSDTLSGISFTSILDVMMPNNKKTLSAVHKSAILEAVKTCLEALMGHGYIFSTDENANVIIPKEKIVRLVRVAGLVVEMLAFGTFSQDDDTGARSDLAANLLLEEQRKESFTAAYQEYTQLLLEIQKILRSVFRHLAQTGILSSASLSSMGSGVTNGAGDVQMSSLPYRTTAEGFETDFRLSVQGLSVLCAKIRGGVLDIYGEDVAKHSTNLTSNANGI</sequence>
<organism evidence="1 2">
    <name type="scientific">Physocladia obscura</name>
    <dbReference type="NCBI Taxonomy" id="109957"/>
    <lineage>
        <taxon>Eukaryota</taxon>
        <taxon>Fungi</taxon>
        <taxon>Fungi incertae sedis</taxon>
        <taxon>Chytridiomycota</taxon>
        <taxon>Chytridiomycota incertae sedis</taxon>
        <taxon>Chytridiomycetes</taxon>
        <taxon>Chytridiales</taxon>
        <taxon>Chytriomycetaceae</taxon>
        <taxon>Physocladia</taxon>
    </lineage>
</organism>
<name>A0AAD5SWY6_9FUNG</name>
<reference evidence="1" key="1">
    <citation type="submission" date="2020-05" db="EMBL/GenBank/DDBJ databases">
        <title>Phylogenomic resolution of chytrid fungi.</title>
        <authorList>
            <person name="Stajich J.E."/>
            <person name="Amses K."/>
            <person name="Simmons R."/>
            <person name="Seto K."/>
            <person name="Myers J."/>
            <person name="Bonds A."/>
            <person name="Quandt C.A."/>
            <person name="Barry K."/>
            <person name="Liu P."/>
            <person name="Grigoriev I."/>
            <person name="Longcore J.E."/>
            <person name="James T.Y."/>
        </authorList>
    </citation>
    <scope>NUCLEOTIDE SEQUENCE</scope>
    <source>
        <strain evidence="1">JEL0513</strain>
    </source>
</reference>